<evidence type="ECO:0000313" key="4">
    <source>
        <dbReference type="EMBL" id="RPB10113.1"/>
    </source>
</evidence>
<dbReference type="STRING" id="1392247.A0A3N4KHS3"/>
<keyword evidence="2" id="KW-0560">Oxidoreductase</keyword>
<dbReference type="InterPro" id="IPR036188">
    <property type="entry name" value="FAD/NAD-bd_sf"/>
</dbReference>
<dbReference type="OrthoDB" id="5278911at2759"/>
<reference evidence="4 5" key="1">
    <citation type="journal article" date="2018" name="Nat. Ecol. Evol.">
        <title>Pezizomycetes genomes reveal the molecular basis of ectomycorrhizal truffle lifestyle.</title>
        <authorList>
            <person name="Murat C."/>
            <person name="Payen T."/>
            <person name="Noel B."/>
            <person name="Kuo A."/>
            <person name="Morin E."/>
            <person name="Chen J."/>
            <person name="Kohler A."/>
            <person name="Krizsan K."/>
            <person name="Balestrini R."/>
            <person name="Da Silva C."/>
            <person name="Montanini B."/>
            <person name="Hainaut M."/>
            <person name="Levati E."/>
            <person name="Barry K.W."/>
            <person name="Belfiori B."/>
            <person name="Cichocki N."/>
            <person name="Clum A."/>
            <person name="Dockter R.B."/>
            <person name="Fauchery L."/>
            <person name="Guy J."/>
            <person name="Iotti M."/>
            <person name="Le Tacon F."/>
            <person name="Lindquist E.A."/>
            <person name="Lipzen A."/>
            <person name="Malagnac F."/>
            <person name="Mello A."/>
            <person name="Molinier V."/>
            <person name="Miyauchi S."/>
            <person name="Poulain J."/>
            <person name="Riccioni C."/>
            <person name="Rubini A."/>
            <person name="Sitrit Y."/>
            <person name="Splivallo R."/>
            <person name="Traeger S."/>
            <person name="Wang M."/>
            <person name="Zifcakova L."/>
            <person name="Wipf D."/>
            <person name="Zambonelli A."/>
            <person name="Paolocci F."/>
            <person name="Nowrousian M."/>
            <person name="Ottonello S."/>
            <person name="Baldrian P."/>
            <person name="Spatafora J.W."/>
            <person name="Henrissat B."/>
            <person name="Nagy L.G."/>
            <person name="Aury J.M."/>
            <person name="Wincker P."/>
            <person name="Grigoriev I.V."/>
            <person name="Bonfante P."/>
            <person name="Martin F.M."/>
        </authorList>
    </citation>
    <scope>NUCLEOTIDE SEQUENCE [LARGE SCALE GENOMIC DNA]</scope>
    <source>
        <strain evidence="4 5">CCBAS932</strain>
    </source>
</reference>
<name>A0A3N4KHS3_9PEZI</name>
<evidence type="ECO:0000256" key="2">
    <source>
        <dbReference type="ARBA" id="ARBA00023002"/>
    </source>
</evidence>
<dbReference type="SUPFAM" id="SSF51905">
    <property type="entry name" value="FAD/NAD(P)-binding domain"/>
    <property type="match status" value="1"/>
</dbReference>
<dbReference type="InterPro" id="IPR050816">
    <property type="entry name" value="Flavin-dep_Halogenase_NPB"/>
</dbReference>
<dbReference type="Gene3D" id="3.50.50.60">
    <property type="entry name" value="FAD/NAD(P)-binding domain"/>
    <property type="match status" value="1"/>
</dbReference>
<keyword evidence="3" id="KW-0503">Monooxygenase</keyword>
<dbReference type="GO" id="GO:0004497">
    <property type="term" value="F:monooxygenase activity"/>
    <property type="evidence" value="ECO:0007669"/>
    <property type="project" value="UniProtKB-KW"/>
</dbReference>
<organism evidence="4 5">
    <name type="scientific">Morchella conica CCBAS932</name>
    <dbReference type="NCBI Taxonomy" id="1392247"/>
    <lineage>
        <taxon>Eukaryota</taxon>
        <taxon>Fungi</taxon>
        <taxon>Dikarya</taxon>
        <taxon>Ascomycota</taxon>
        <taxon>Pezizomycotina</taxon>
        <taxon>Pezizomycetes</taxon>
        <taxon>Pezizales</taxon>
        <taxon>Morchellaceae</taxon>
        <taxon>Morchella</taxon>
    </lineage>
</organism>
<evidence type="ECO:0000256" key="3">
    <source>
        <dbReference type="ARBA" id="ARBA00023033"/>
    </source>
</evidence>
<gene>
    <name evidence="4" type="ORF">P167DRAFT_491332</name>
</gene>
<sequence>MLGALFSTLLLQRQQSDTALLNSQNTDSTAPTDSNVVVVGSGIHSLIYAIHAKKIDLSQPNGGSTSITVLEKSNSPGYKIGESTLTVFGLWLKTVGIDSPLLWRLFGPKDGLAFYYLPQSGDPEKYTSFCANGPPGDFVPTLQIERKISELLLTLFAQRLGVKVLHGHAVDIDATRFEENESTVRVKNVETKKESEIRTQLVVDATGRFRRFASKASRVRRFEGWNTDAFWAYFECPGDESNIPLSNYESCNTNHICLAEGWAWVIRLPSWEGSSIPNLMSMINHLLDLNALNTPGDQFPSCYELARKFNLKFRWVVSIGFALRNDIVYPNDLSAYGTHEAERRFNWIVSRYPKMQGLMDQHVLIQDLYGPNTTWFIRKQLTYQSPKVSGKGWVAIGDAVGFTNPLFSPGINANIGTSVFAAELTQHYLADPGSRAEVLSKYDAYCENRILGLHRMNVFNYVCMRSPALGPLGPLWQYLAGTGNTNWQKIRSYEFDNVSEMLMGWDWGAHEAEYVAFVTQAIALLEGPPTEPTPEVVQEVMRLSDEAVTKALASGRYRNRWAGLLRWYDDDLRFCGDKVWKDVLSRRCGGCGNWRILRQDLLRCATCGHLSSPEESCKILV</sequence>
<dbReference type="Proteomes" id="UP000277580">
    <property type="component" value="Unassembled WGS sequence"/>
</dbReference>
<dbReference type="InterPro" id="IPR006905">
    <property type="entry name" value="Flavin_halogenase"/>
</dbReference>
<dbReference type="Pfam" id="PF04820">
    <property type="entry name" value="Trp_halogenase"/>
    <property type="match status" value="1"/>
</dbReference>
<keyword evidence="5" id="KW-1185">Reference proteome</keyword>
<accession>A0A3N4KHS3</accession>
<dbReference type="PANTHER" id="PTHR43747:SF5">
    <property type="entry name" value="FAD-BINDING DOMAIN-CONTAINING PROTEIN"/>
    <property type="match status" value="1"/>
</dbReference>
<protein>
    <submittedName>
        <fullName evidence="4">FAD/NAD(P)-binding domain-containing protein</fullName>
    </submittedName>
</protein>
<evidence type="ECO:0000313" key="5">
    <source>
        <dbReference type="Proteomes" id="UP000277580"/>
    </source>
</evidence>
<dbReference type="PANTHER" id="PTHR43747">
    <property type="entry name" value="FAD-BINDING PROTEIN"/>
    <property type="match status" value="1"/>
</dbReference>
<dbReference type="InParanoid" id="A0A3N4KHS3"/>
<dbReference type="AlphaFoldDB" id="A0A3N4KHS3"/>
<proteinExistence type="inferred from homology"/>
<dbReference type="EMBL" id="ML119145">
    <property type="protein sequence ID" value="RPB10113.1"/>
    <property type="molecule type" value="Genomic_DNA"/>
</dbReference>
<comment type="similarity">
    <text evidence="1">Belongs to the flavin-dependent halogenase family.</text>
</comment>
<evidence type="ECO:0000256" key="1">
    <source>
        <dbReference type="ARBA" id="ARBA00005706"/>
    </source>
</evidence>